<dbReference type="RefSeq" id="WP_134339616.1">
    <property type="nucleotide sequence ID" value="NZ_SOPW01000005.1"/>
</dbReference>
<dbReference type="Pfam" id="PF04402">
    <property type="entry name" value="SIMPL"/>
    <property type="match status" value="1"/>
</dbReference>
<dbReference type="InterPro" id="IPR007497">
    <property type="entry name" value="SIMPL/DUF541"/>
</dbReference>
<evidence type="ECO:0000313" key="2">
    <source>
        <dbReference type="Proteomes" id="UP000297975"/>
    </source>
</evidence>
<dbReference type="Gene3D" id="3.30.110.170">
    <property type="entry name" value="Protein of unknown function (DUF541), domain 1"/>
    <property type="match status" value="1"/>
</dbReference>
<dbReference type="AlphaFoldDB" id="A0A4Y8IN56"/>
<dbReference type="PANTHER" id="PTHR34387">
    <property type="entry name" value="SLR1258 PROTEIN"/>
    <property type="match status" value="1"/>
</dbReference>
<dbReference type="PANTHER" id="PTHR34387:SF1">
    <property type="entry name" value="PERIPLASMIC IMMUNOGENIC PROTEIN"/>
    <property type="match status" value="1"/>
</dbReference>
<name>A0A4Y8IN56_9BACI</name>
<sequence length="219" mass="24095">MYYGSNSISDDERQEEERVMTVTGEGIVTAEPNVAEVTLGVVTENQDLATAQQQNAEAINQVIQALVNQGIPRQDIQTVDYSITPQYDYVDGVQQFRGYQVTHLLRISVDEIATVGRVIDSAVEAGANRVMSIEFSVSHPEVFYQIGLTRAMEDALAKAETLAETVNAELDPLPIKIEELTGDSPVMYQTFAASSGGTSIEPGQLDITVRVRTKYRYVE</sequence>
<dbReference type="EMBL" id="SOPW01000005">
    <property type="protein sequence ID" value="TFB22885.1"/>
    <property type="molecule type" value="Genomic_DNA"/>
</dbReference>
<keyword evidence="2" id="KW-1185">Reference proteome</keyword>
<dbReference type="Proteomes" id="UP000297975">
    <property type="component" value="Unassembled WGS sequence"/>
</dbReference>
<dbReference type="InterPro" id="IPR052022">
    <property type="entry name" value="26kDa_periplasmic_antigen"/>
</dbReference>
<dbReference type="Gene3D" id="3.30.70.2970">
    <property type="entry name" value="Protein of unknown function (DUF541), domain 2"/>
    <property type="match status" value="1"/>
</dbReference>
<gene>
    <name evidence="1" type="ORF">E3U55_06500</name>
</gene>
<dbReference type="OrthoDB" id="9785192at2"/>
<evidence type="ECO:0000313" key="1">
    <source>
        <dbReference type="EMBL" id="TFB22885.1"/>
    </source>
</evidence>
<organism evidence="1 2">
    <name type="scientific">Filobacillus milosensis</name>
    <dbReference type="NCBI Taxonomy" id="94137"/>
    <lineage>
        <taxon>Bacteria</taxon>
        <taxon>Bacillati</taxon>
        <taxon>Bacillota</taxon>
        <taxon>Bacilli</taxon>
        <taxon>Bacillales</taxon>
        <taxon>Bacillaceae</taxon>
        <taxon>Filobacillus</taxon>
    </lineage>
</organism>
<reference evidence="1 2" key="1">
    <citation type="submission" date="2019-03" db="EMBL/GenBank/DDBJ databases">
        <authorList>
            <person name="He R.-H."/>
        </authorList>
    </citation>
    <scope>NUCLEOTIDE SEQUENCE [LARGE SCALE GENOMIC DNA]</scope>
    <source>
        <strain evidence="2">SH 714</strain>
    </source>
</reference>
<comment type="caution">
    <text evidence="1">The sequence shown here is derived from an EMBL/GenBank/DDBJ whole genome shotgun (WGS) entry which is preliminary data.</text>
</comment>
<protein>
    <submittedName>
        <fullName evidence="1">DUF541 domain-containing protein</fullName>
    </submittedName>
</protein>
<accession>A0A4Y8IN56</accession>
<proteinExistence type="predicted"/>
<dbReference type="GO" id="GO:0006974">
    <property type="term" value="P:DNA damage response"/>
    <property type="evidence" value="ECO:0007669"/>
    <property type="project" value="TreeGrafter"/>
</dbReference>